<evidence type="ECO:0000313" key="3">
    <source>
        <dbReference type="Proteomes" id="UP001234178"/>
    </source>
</evidence>
<keyword evidence="3" id="KW-1185">Reference proteome</keyword>
<organism evidence="2 3">
    <name type="scientific">Daphnia magna</name>
    <dbReference type="NCBI Taxonomy" id="35525"/>
    <lineage>
        <taxon>Eukaryota</taxon>
        <taxon>Metazoa</taxon>
        <taxon>Ecdysozoa</taxon>
        <taxon>Arthropoda</taxon>
        <taxon>Crustacea</taxon>
        <taxon>Branchiopoda</taxon>
        <taxon>Diplostraca</taxon>
        <taxon>Cladocera</taxon>
        <taxon>Anomopoda</taxon>
        <taxon>Daphniidae</taxon>
        <taxon>Daphnia</taxon>
    </lineage>
</organism>
<protein>
    <submittedName>
        <fullName evidence="2">Uncharacterized protein</fullName>
    </submittedName>
</protein>
<dbReference type="Proteomes" id="UP001234178">
    <property type="component" value="Unassembled WGS sequence"/>
</dbReference>
<feature type="compositionally biased region" description="Polar residues" evidence="1">
    <location>
        <begin position="51"/>
        <end position="68"/>
    </location>
</feature>
<proteinExistence type="predicted"/>
<reference evidence="2 3" key="1">
    <citation type="journal article" date="2023" name="Nucleic Acids Res.">
        <title>The hologenome of Daphnia magna reveals possible DNA methylation and microbiome-mediated evolution of the host genome.</title>
        <authorList>
            <person name="Chaturvedi A."/>
            <person name="Li X."/>
            <person name="Dhandapani V."/>
            <person name="Marshall H."/>
            <person name="Kissane S."/>
            <person name="Cuenca-Cambronero M."/>
            <person name="Asole G."/>
            <person name="Calvet F."/>
            <person name="Ruiz-Romero M."/>
            <person name="Marangio P."/>
            <person name="Guigo R."/>
            <person name="Rago D."/>
            <person name="Mirbahai L."/>
            <person name="Eastwood N."/>
            <person name="Colbourne J.K."/>
            <person name="Zhou J."/>
            <person name="Mallon E."/>
            <person name="Orsini L."/>
        </authorList>
    </citation>
    <scope>NUCLEOTIDE SEQUENCE [LARGE SCALE GENOMIC DNA]</scope>
    <source>
        <strain evidence="2">LRV0_1</strain>
    </source>
</reference>
<sequence>MQFCKNPYREISETCSFARIPIGYRKLREREHREPSSLIRSIPQSIRLPRFNNNQDRTQSGTRLSDVL</sequence>
<comment type="caution">
    <text evidence="2">The sequence shown here is derived from an EMBL/GenBank/DDBJ whole genome shotgun (WGS) entry which is preliminary data.</text>
</comment>
<evidence type="ECO:0000256" key="1">
    <source>
        <dbReference type="SAM" id="MobiDB-lite"/>
    </source>
</evidence>
<gene>
    <name evidence="2" type="ORF">OUZ56_000306</name>
</gene>
<evidence type="ECO:0000313" key="2">
    <source>
        <dbReference type="EMBL" id="KAK4018239.1"/>
    </source>
</evidence>
<accession>A0ABR0A002</accession>
<dbReference type="EMBL" id="JAOYFB010000036">
    <property type="protein sequence ID" value="KAK4018239.1"/>
    <property type="molecule type" value="Genomic_DNA"/>
</dbReference>
<feature type="region of interest" description="Disordered" evidence="1">
    <location>
        <begin position="49"/>
        <end position="68"/>
    </location>
</feature>
<name>A0ABR0A002_9CRUS</name>